<comment type="similarity">
    <text evidence="1 3">Belongs to the short-chain dehydrogenases/reductases (SDR) family.</text>
</comment>
<dbReference type="NCBIfam" id="NF004196">
    <property type="entry name" value="PRK05650.1"/>
    <property type="match status" value="1"/>
</dbReference>
<evidence type="ECO:0000256" key="1">
    <source>
        <dbReference type="ARBA" id="ARBA00006484"/>
    </source>
</evidence>
<dbReference type="PRINTS" id="PR00081">
    <property type="entry name" value="GDHRDH"/>
</dbReference>
<dbReference type="OrthoDB" id="9810734at2"/>
<dbReference type="InterPro" id="IPR020904">
    <property type="entry name" value="Sc_DH/Rdtase_CS"/>
</dbReference>
<sequence>MSKTVLITGAGSGLGRALALRYAAMGCRVGIADLNLERAEAVRAEIEAAGGRALAFPVDITSDEAWTLLRDQVNSTWHGLDVLINNAGVASGGATLEASIEDWRWMLEVNLLGVVRGCKTFAPDMLARGSGQIINIASFAGLAGAPGLSSYGVAKGGVVTLSEGLRGEFEPRGLKVSVVCPAFFKTNLLENFRGSERMRKTAAKLMEEARESADDIAKAIVEAAERGVFLIIPTATERKRWRIKRWFPEFYYKQVQKLMRQRSGDKA</sequence>
<dbReference type="CDD" id="cd05233">
    <property type="entry name" value="SDR_c"/>
    <property type="match status" value="1"/>
</dbReference>
<proteinExistence type="inferred from homology"/>
<accession>A0A1G6ZVH3</accession>
<organism evidence="4 5">
    <name type="scientific">Aquimonas voraii</name>
    <dbReference type="NCBI Taxonomy" id="265719"/>
    <lineage>
        <taxon>Bacteria</taxon>
        <taxon>Pseudomonadati</taxon>
        <taxon>Pseudomonadota</taxon>
        <taxon>Gammaproteobacteria</taxon>
        <taxon>Lysobacterales</taxon>
        <taxon>Lysobacteraceae</taxon>
        <taxon>Aquimonas</taxon>
    </lineage>
</organism>
<dbReference type="InterPro" id="IPR036291">
    <property type="entry name" value="NAD(P)-bd_dom_sf"/>
</dbReference>
<dbReference type="EMBL" id="FNAG01000016">
    <property type="protein sequence ID" value="SDE06520.1"/>
    <property type="molecule type" value="Genomic_DNA"/>
</dbReference>
<evidence type="ECO:0000256" key="2">
    <source>
        <dbReference type="ARBA" id="ARBA00023002"/>
    </source>
</evidence>
<dbReference type="PRINTS" id="PR00080">
    <property type="entry name" value="SDRFAMILY"/>
</dbReference>
<name>A0A1G6ZVH3_9GAMM</name>
<dbReference type="Proteomes" id="UP000199603">
    <property type="component" value="Unassembled WGS sequence"/>
</dbReference>
<dbReference type="GO" id="GO:0016491">
    <property type="term" value="F:oxidoreductase activity"/>
    <property type="evidence" value="ECO:0007669"/>
    <property type="project" value="UniProtKB-KW"/>
</dbReference>
<dbReference type="SUPFAM" id="SSF51735">
    <property type="entry name" value="NAD(P)-binding Rossmann-fold domains"/>
    <property type="match status" value="1"/>
</dbReference>
<dbReference type="STRING" id="265719.SAMN04488509_11611"/>
<evidence type="ECO:0000313" key="4">
    <source>
        <dbReference type="EMBL" id="SDE06520.1"/>
    </source>
</evidence>
<dbReference type="Pfam" id="PF00106">
    <property type="entry name" value="adh_short"/>
    <property type="match status" value="1"/>
</dbReference>
<keyword evidence="2" id="KW-0560">Oxidoreductase</keyword>
<gene>
    <name evidence="4" type="ORF">SAMN04488509_11611</name>
</gene>
<protein>
    <submittedName>
        <fullName evidence="4">NADP-dependent 3-hydroxy acid dehydrogenase YdfG</fullName>
    </submittedName>
</protein>
<dbReference type="InterPro" id="IPR002347">
    <property type="entry name" value="SDR_fam"/>
</dbReference>
<dbReference type="AlphaFoldDB" id="A0A1G6ZVH3"/>
<dbReference type="PANTHER" id="PTHR44196:SF1">
    <property type="entry name" value="DEHYDROGENASE_REDUCTASE SDR FAMILY MEMBER 7B"/>
    <property type="match status" value="1"/>
</dbReference>
<reference evidence="4 5" key="1">
    <citation type="submission" date="2016-10" db="EMBL/GenBank/DDBJ databases">
        <authorList>
            <person name="de Groot N.N."/>
        </authorList>
    </citation>
    <scope>NUCLEOTIDE SEQUENCE [LARGE SCALE GENOMIC DNA]</scope>
    <source>
        <strain evidence="4 5">DSM 16957</strain>
    </source>
</reference>
<dbReference type="GO" id="GO:0016020">
    <property type="term" value="C:membrane"/>
    <property type="evidence" value="ECO:0007669"/>
    <property type="project" value="TreeGrafter"/>
</dbReference>
<evidence type="ECO:0000256" key="3">
    <source>
        <dbReference type="RuleBase" id="RU000363"/>
    </source>
</evidence>
<dbReference type="PROSITE" id="PS00061">
    <property type="entry name" value="ADH_SHORT"/>
    <property type="match status" value="1"/>
</dbReference>
<keyword evidence="5" id="KW-1185">Reference proteome</keyword>
<evidence type="ECO:0000313" key="5">
    <source>
        <dbReference type="Proteomes" id="UP000199603"/>
    </source>
</evidence>
<dbReference type="Gene3D" id="3.40.50.720">
    <property type="entry name" value="NAD(P)-binding Rossmann-like Domain"/>
    <property type="match status" value="1"/>
</dbReference>
<dbReference type="PANTHER" id="PTHR44196">
    <property type="entry name" value="DEHYDROGENASE/REDUCTASE SDR FAMILY MEMBER 7B"/>
    <property type="match status" value="1"/>
</dbReference>
<dbReference type="RefSeq" id="WP_091245483.1">
    <property type="nucleotide sequence ID" value="NZ_FNAG01000016.1"/>
</dbReference>